<evidence type="ECO:0000313" key="1">
    <source>
        <dbReference type="EMBL" id="QWM91452.1"/>
    </source>
</evidence>
<dbReference type="RefSeq" id="YP_010510392.1">
    <property type="nucleotide sequence ID" value="NC_067218.1"/>
</dbReference>
<name>A0AAE7V5L0_9CAUD</name>
<accession>A0AAE7V5L0</accession>
<gene>
    <name evidence="1" type="primary">gp_78126</name>
</gene>
<evidence type="ECO:0000313" key="2">
    <source>
        <dbReference type="Proteomes" id="UP000828083"/>
    </source>
</evidence>
<protein>
    <submittedName>
        <fullName evidence="1">Uncharacterized protein</fullName>
    </submittedName>
</protein>
<proteinExistence type="predicted"/>
<dbReference type="GeneID" id="75687911"/>
<keyword evidence="2" id="KW-1185">Reference proteome</keyword>
<organism evidence="1 2">
    <name type="scientific">uncultured phage cr23_1</name>
    <dbReference type="NCBI Taxonomy" id="2986419"/>
    <lineage>
        <taxon>Viruses</taxon>
        <taxon>Duplodnaviria</taxon>
        <taxon>Heunggongvirae</taxon>
        <taxon>Uroviricota</taxon>
        <taxon>Caudoviricetes</taxon>
        <taxon>Crassvirales</taxon>
        <taxon>Suoliviridae</taxon>
        <taxon>Uncouvirinae</taxon>
        <taxon>Aurodevirus</taxon>
        <taxon>Aurodevirus hiberniae</taxon>
    </lineage>
</organism>
<dbReference type="KEGG" id="vg:75687911"/>
<reference evidence="1 2" key="1">
    <citation type="submission" date="2021-04" db="EMBL/GenBank/DDBJ databases">
        <authorList>
            <person name="Shkoporov A.N."/>
            <person name="Stockdale S.R."/>
            <person name="Guerin E."/>
            <person name="Ross R.P."/>
            <person name="Hill C."/>
        </authorList>
    </citation>
    <scope>NUCLEOTIDE SEQUENCE [LARGE SCALE GENOMIC DNA]</scope>
    <source>
        <strain evidence="2">cr23_1</strain>
    </source>
</reference>
<sequence>MKLFDILGGNVTIHEDALAIPAFKKIWEKDKADKQHAIAVISYIVFKNKWDSPYVLSMTEDILEEALKKEFFPEGYQLTPDELIAEDTFKRLQYTRTLAMLNSIRLKLDTFTQYYHDSLEEELDEKKIEKYLAGFAKVKDTYVTLDFLEKAVKAGEMDTTRVKGDAKINPFELPTGVRK</sequence>
<dbReference type="Proteomes" id="UP000828083">
    <property type="component" value="Segment"/>
</dbReference>
<dbReference type="EMBL" id="MZ130500">
    <property type="protein sequence ID" value="QWM91452.1"/>
    <property type="molecule type" value="Genomic_DNA"/>
</dbReference>